<protein>
    <recommendedName>
        <fullName evidence="1">Dynein heavy chain C-terminal domain-containing protein</fullName>
    </recommendedName>
</protein>
<dbReference type="GO" id="GO:0030286">
    <property type="term" value="C:dynein complex"/>
    <property type="evidence" value="ECO:0007669"/>
    <property type="project" value="InterPro"/>
</dbReference>
<dbReference type="Pfam" id="PF18199">
    <property type="entry name" value="Dynein_C"/>
    <property type="match status" value="1"/>
</dbReference>
<keyword evidence="3" id="KW-1185">Reference proteome</keyword>
<dbReference type="AlphaFoldDB" id="A7TAF4"/>
<dbReference type="Proteomes" id="UP000001593">
    <property type="component" value="Unassembled WGS sequence"/>
</dbReference>
<proteinExistence type="predicted"/>
<dbReference type="PANTHER" id="PTHR22878:SF69">
    <property type="entry name" value="DYNEIN HEAVY CHAIN"/>
    <property type="match status" value="1"/>
</dbReference>
<feature type="non-terminal residue" evidence="2">
    <location>
        <position position="1"/>
    </location>
</feature>
<dbReference type="InterPro" id="IPR026983">
    <property type="entry name" value="DHC"/>
</dbReference>
<dbReference type="GO" id="GO:0007018">
    <property type="term" value="P:microtubule-based movement"/>
    <property type="evidence" value="ECO:0007669"/>
    <property type="project" value="InterPro"/>
</dbReference>
<dbReference type="Gene3D" id="3.10.490.20">
    <property type="match status" value="1"/>
</dbReference>
<dbReference type="STRING" id="45351.A7TAF4"/>
<evidence type="ECO:0000259" key="1">
    <source>
        <dbReference type="Pfam" id="PF18199"/>
    </source>
</evidence>
<organism evidence="2 3">
    <name type="scientific">Nematostella vectensis</name>
    <name type="common">Starlet sea anemone</name>
    <dbReference type="NCBI Taxonomy" id="45351"/>
    <lineage>
        <taxon>Eukaryota</taxon>
        <taxon>Metazoa</taxon>
        <taxon>Cnidaria</taxon>
        <taxon>Anthozoa</taxon>
        <taxon>Hexacorallia</taxon>
        <taxon>Actiniaria</taxon>
        <taxon>Edwardsiidae</taxon>
        <taxon>Nematostella</taxon>
    </lineage>
</organism>
<dbReference type="InParanoid" id="A7TAF4"/>
<dbReference type="InterPro" id="IPR041228">
    <property type="entry name" value="Dynein_C"/>
</dbReference>
<dbReference type="FunFam" id="3.10.490.20:FF:000009">
    <property type="entry name" value="Dynein heavy chain 4"/>
    <property type="match status" value="1"/>
</dbReference>
<dbReference type="PhylomeDB" id="A7TAF4"/>
<dbReference type="OMA" id="FKHERIY"/>
<accession>A7TAF4</accession>
<dbReference type="eggNOG" id="KOG3595">
    <property type="taxonomic scope" value="Eukaryota"/>
</dbReference>
<gene>
    <name evidence="2" type="ORF">NEMVEDRAFT_v1g152311</name>
</gene>
<dbReference type="InterPro" id="IPR043160">
    <property type="entry name" value="Dynein_C_barrel"/>
</dbReference>
<reference evidence="2 3" key="1">
    <citation type="journal article" date="2007" name="Science">
        <title>Sea anemone genome reveals ancestral eumetazoan gene repertoire and genomic organization.</title>
        <authorList>
            <person name="Putnam N.H."/>
            <person name="Srivastava M."/>
            <person name="Hellsten U."/>
            <person name="Dirks B."/>
            <person name="Chapman J."/>
            <person name="Salamov A."/>
            <person name="Terry A."/>
            <person name="Shapiro H."/>
            <person name="Lindquist E."/>
            <person name="Kapitonov V.V."/>
            <person name="Jurka J."/>
            <person name="Genikhovich G."/>
            <person name="Grigoriev I.V."/>
            <person name="Lucas S.M."/>
            <person name="Steele R.E."/>
            <person name="Finnerty J.R."/>
            <person name="Technau U."/>
            <person name="Martindale M.Q."/>
            <person name="Rokhsar D.S."/>
        </authorList>
    </citation>
    <scope>NUCLEOTIDE SEQUENCE [LARGE SCALE GENOMIC DNA]</scope>
    <source>
        <strain evidence="3">CH2 X CH6</strain>
    </source>
</reference>
<dbReference type="PANTHER" id="PTHR22878">
    <property type="entry name" value="DYNEIN HEAVY CHAIN 6, AXONEMAL-LIKE-RELATED"/>
    <property type="match status" value="1"/>
</dbReference>
<dbReference type="GO" id="GO:0045505">
    <property type="term" value="F:dynein intermediate chain binding"/>
    <property type="evidence" value="ECO:0007669"/>
    <property type="project" value="InterPro"/>
</dbReference>
<evidence type="ECO:0000313" key="2">
    <source>
        <dbReference type="EMBL" id="EDO27016.1"/>
    </source>
</evidence>
<sequence>EEGTIVYGLYLDGASWDHTDGCLQEAPDGQRISPLPELHFVPYQVRDQQYECPIYRTSLRASSLLSSGLTTNFVTAVNLPSRQPSDHWITRGVALLCQLNE</sequence>
<dbReference type="EMBL" id="DS474079">
    <property type="protein sequence ID" value="EDO27016.1"/>
    <property type="molecule type" value="Genomic_DNA"/>
</dbReference>
<dbReference type="HOGENOM" id="CLU_158212_1_0_1"/>
<name>A7TAF4_NEMVE</name>
<dbReference type="GO" id="GO:0051959">
    <property type="term" value="F:dynein light intermediate chain binding"/>
    <property type="evidence" value="ECO:0007669"/>
    <property type="project" value="InterPro"/>
</dbReference>
<evidence type="ECO:0000313" key="3">
    <source>
        <dbReference type="Proteomes" id="UP000001593"/>
    </source>
</evidence>
<feature type="domain" description="Dynein heavy chain C-terminal" evidence="1">
    <location>
        <begin position="1"/>
        <end position="97"/>
    </location>
</feature>